<protein>
    <recommendedName>
        <fullName evidence="7 8">Adenine deaminase</fullName>
        <shortName evidence="8">Adenase</shortName>
        <shortName evidence="8">Adenine aminase</shortName>
        <ecNumber evidence="3 8">3.5.4.2</ecNumber>
    </recommendedName>
</protein>
<dbReference type="EC" id="3.5.4.2" evidence="3 8"/>
<dbReference type="AlphaFoldDB" id="A0A419ERX1"/>
<evidence type="ECO:0000256" key="4">
    <source>
        <dbReference type="ARBA" id="ARBA00022801"/>
    </source>
</evidence>
<dbReference type="NCBIfam" id="TIGR01178">
    <property type="entry name" value="ade"/>
    <property type="match status" value="1"/>
</dbReference>
<dbReference type="PANTHER" id="PTHR11113">
    <property type="entry name" value="N-ACETYLGLUCOSAMINE-6-PHOSPHATE DEACETYLASE"/>
    <property type="match status" value="1"/>
</dbReference>
<keyword evidence="4 8" id="KW-0378">Hydrolase</keyword>
<comment type="catalytic activity">
    <reaction evidence="6 8">
        <text>adenine + H2O + H(+) = hypoxanthine + NH4(+)</text>
        <dbReference type="Rhea" id="RHEA:23688"/>
        <dbReference type="ChEBI" id="CHEBI:15377"/>
        <dbReference type="ChEBI" id="CHEBI:15378"/>
        <dbReference type="ChEBI" id="CHEBI:16708"/>
        <dbReference type="ChEBI" id="CHEBI:17368"/>
        <dbReference type="ChEBI" id="CHEBI:28938"/>
        <dbReference type="EC" id="3.5.4.2"/>
    </reaction>
</comment>
<keyword evidence="5 8" id="KW-0464">Manganese</keyword>
<dbReference type="Gene3D" id="3.20.20.140">
    <property type="entry name" value="Metal-dependent hydrolases"/>
    <property type="match status" value="1"/>
</dbReference>
<dbReference type="GO" id="GO:0000034">
    <property type="term" value="F:adenine deaminase activity"/>
    <property type="evidence" value="ECO:0007669"/>
    <property type="project" value="UniProtKB-UniRule"/>
</dbReference>
<feature type="domain" description="Adenine deaminase C-terminal" evidence="10">
    <location>
        <begin position="400"/>
        <end position="568"/>
    </location>
</feature>
<gene>
    <name evidence="8 11" type="primary">ade</name>
    <name evidence="11" type="ORF">C4532_16405</name>
</gene>
<dbReference type="InterPro" id="IPR011059">
    <property type="entry name" value="Metal-dep_hydrolase_composite"/>
</dbReference>
<dbReference type="FunFam" id="3.20.20.140:FF:000016">
    <property type="entry name" value="Adenine deaminase"/>
    <property type="match status" value="1"/>
</dbReference>
<accession>A0A419ERX1</accession>
<dbReference type="SUPFAM" id="SSF51338">
    <property type="entry name" value="Composite domain of metallo-dependent hydrolases"/>
    <property type="match status" value="1"/>
</dbReference>
<dbReference type="HAMAP" id="MF_01518">
    <property type="entry name" value="Adenine_deamin"/>
    <property type="match status" value="1"/>
</dbReference>
<dbReference type="PANTHER" id="PTHR11113:SF2">
    <property type="entry name" value="ADENINE DEAMINASE"/>
    <property type="match status" value="1"/>
</dbReference>
<evidence type="ECO:0000256" key="8">
    <source>
        <dbReference type="HAMAP-Rule" id="MF_01518"/>
    </source>
</evidence>
<dbReference type="CDD" id="cd01295">
    <property type="entry name" value="AdeC"/>
    <property type="match status" value="1"/>
</dbReference>
<dbReference type="Pfam" id="PF01979">
    <property type="entry name" value="Amidohydro_1"/>
    <property type="match status" value="1"/>
</dbReference>
<dbReference type="Gene3D" id="2.30.40.10">
    <property type="entry name" value="Urease, subunit C, domain 1"/>
    <property type="match status" value="1"/>
</dbReference>
<evidence type="ECO:0000256" key="7">
    <source>
        <dbReference type="ARBA" id="ARBA00069718"/>
    </source>
</evidence>
<dbReference type="Pfam" id="PF13382">
    <property type="entry name" value="Adenine_deam_C"/>
    <property type="match status" value="1"/>
</dbReference>
<dbReference type="Proteomes" id="UP000285961">
    <property type="component" value="Unassembled WGS sequence"/>
</dbReference>
<sequence>MTNMLAVARGEAPCDVLLKRARLLNVFTGEIEAEQAIAIFAGRFAGIGDYEEGRELVDLAGSLVAPGFIDGHIHLESTHLTPAAFASLVVPRGTMAIVADPHEIVNVKGLAGLRYMIAATHNLPISVYFMVPSCVPVSDFETSGASLSAEDIADALQLERVIGLAEMMNYPGVVQGEPETLAKLAVAHRAGVLIDGHCPGLHGHSLNAYIASGVRTDHETTKLEEGREKLRRGMFLMIREGSSEKNLEALLPLVTGHSDERCMFVSDDCSPNDLAQLGHIDHIVRKAIRLGLPATRAYALATINPARYFRLHGSGAIAPGYNADFMVLDNMEHVQIAAVYHAGRKVAEAGRPLFQPPEFDDSSMRKSLRVSNFSIERLRISANTRSARGSFPAIEIIPKQITTRKVDVKPPERDGLLWADPANDLLKLAVVERHVGTGNVGLGFVRGFGITHGAIASSVAHDSHNIVVAGASDEDMFAAVSEIIAMGGGMVAVADGQALARLPLPIAGLLSDASPNTVITAYDLLERSIRTLGCRLASPMATLSFLALPVIPELRLTDKGLVDVVNFQFLDLSTRA</sequence>
<organism evidence="11 12">
    <name type="scientific">Candidatus Abyssobacteria bacterium SURF_17</name>
    <dbReference type="NCBI Taxonomy" id="2093361"/>
    <lineage>
        <taxon>Bacteria</taxon>
        <taxon>Pseudomonadati</taxon>
        <taxon>Candidatus Hydrogenedentota</taxon>
        <taxon>Candidatus Abyssobacteria</taxon>
    </lineage>
</organism>
<evidence type="ECO:0000256" key="6">
    <source>
        <dbReference type="ARBA" id="ARBA00047720"/>
    </source>
</evidence>
<evidence type="ECO:0000313" key="12">
    <source>
        <dbReference type="Proteomes" id="UP000285961"/>
    </source>
</evidence>
<comment type="caution">
    <text evidence="11">The sequence shown here is derived from an EMBL/GenBank/DDBJ whole genome shotgun (WGS) entry which is preliminary data.</text>
</comment>
<feature type="domain" description="Amidohydrolase-related" evidence="9">
    <location>
        <begin position="64"/>
        <end position="332"/>
    </location>
</feature>
<evidence type="ECO:0000259" key="10">
    <source>
        <dbReference type="Pfam" id="PF13382"/>
    </source>
</evidence>
<evidence type="ECO:0000256" key="2">
    <source>
        <dbReference type="ARBA" id="ARBA00006773"/>
    </source>
</evidence>
<evidence type="ECO:0000256" key="3">
    <source>
        <dbReference type="ARBA" id="ARBA00012782"/>
    </source>
</evidence>
<evidence type="ECO:0000256" key="5">
    <source>
        <dbReference type="ARBA" id="ARBA00023211"/>
    </source>
</evidence>
<comment type="cofactor">
    <cofactor evidence="1 8">
        <name>Mn(2+)</name>
        <dbReference type="ChEBI" id="CHEBI:29035"/>
    </cofactor>
</comment>
<name>A0A419ERX1_9BACT</name>
<dbReference type="InterPro" id="IPR032466">
    <property type="entry name" value="Metal_Hydrolase"/>
</dbReference>
<dbReference type="EMBL" id="QZKI01000118">
    <property type="protein sequence ID" value="RJP66281.1"/>
    <property type="molecule type" value="Genomic_DNA"/>
</dbReference>
<evidence type="ECO:0000259" key="9">
    <source>
        <dbReference type="Pfam" id="PF01979"/>
    </source>
</evidence>
<proteinExistence type="inferred from homology"/>
<evidence type="ECO:0000256" key="1">
    <source>
        <dbReference type="ARBA" id="ARBA00001936"/>
    </source>
</evidence>
<comment type="similarity">
    <text evidence="2 8">Belongs to the metallo-dependent hydrolases superfamily. Adenine deaminase family.</text>
</comment>
<dbReference type="InterPro" id="IPR006679">
    <property type="entry name" value="Adenine_deam"/>
</dbReference>
<dbReference type="SUPFAM" id="SSF51556">
    <property type="entry name" value="Metallo-dependent hydrolases"/>
    <property type="match status" value="1"/>
</dbReference>
<dbReference type="InterPro" id="IPR006680">
    <property type="entry name" value="Amidohydro-rel"/>
</dbReference>
<reference evidence="11 12" key="1">
    <citation type="journal article" date="2017" name="ISME J.">
        <title>Energy and carbon metabolisms in a deep terrestrial subsurface fluid microbial community.</title>
        <authorList>
            <person name="Momper L."/>
            <person name="Jungbluth S.P."/>
            <person name="Lee M.D."/>
            <person name="Amend J.P."/>
        </authorList>
    </citation>
    <scope>NUCLEOTIDE SEQUENCE [LARGE SCALE GENOMIC DNA]</scope>
    <source>
        <strain evidence="11">SURF_17</strain>
    </source>
</reference>
<dbReference type="GO" id="GO:0006146">
    <property type="term" value="P:adenine catabolic process"/>
    <property type="evidence" value="ECO:0007669"/>
    <property type="project" value="InterPro"/>
</dbReference>
<dbReference type="InterPro" id="IPR026912">
    <property type="entry name" value="Adenine_deam_C"/>
</dbReference>
<evidence type="ECO:0000313" key="11">
    <source>
        <dbReference type="EMBL" id="RJP66281.1"/>
    </source>
</evidence>